<evidence type="ECO:0000313" key="2">
    <source>
        <dbReference type="Proteomes" id="UP000190750"/>
    </source>
</evidence>
<dbReference type="AlphaFoldDB" id="A0A1T1AP57"/>
<organism evidence="1 2">
    <name type="scientific">Rhodoferax fermentans</name>
    <dbReference type="NCBI Taxonomy" id="28066"/>
    <lineage>
        <taxon>Bacteria</taxon>
        <taxon>Pseudomonadati</taxon>
        <taxon>Pseudomonadota</taxon>
        <taxon>Betaproteobacteria</taxon>
        <taxon>Burkholderiales</taxon>
        <taxon>Comamonadaceae</taxon>
        <taxon>Rhodoferax</taxon>
    </lineage>
</organism>
<protein>
    <submittedName>
        <fullName evidence="1">Uncharacterized protein</fullName>
    </submittedName>
</protein>
<evidence type="ECO:0000313" key="1">
    <source>
        <dbReference type="EMBL" id="OOV05795.1"/>
    </source>
</evidence>
<dbReference type="Proteomes" id="UP000190750">
    <property type="component" value="Unassembled WGS sequence"/>
</dbReference>
<accession>A0A1T1AP57</accession>
<comment type="caution">
    <text evidence="1">The sequence shown here is derived from an EMBL/GenBank/DDBJ whole genome shotgun (WGS) entry which is preliminary data.</text>
</comment>
<dbReference type="EMBL" id="MTJN01000002">
    <property type="protein sequence ID" value="OOV05795.1"/>
    <property type="molecule type" value="Genomic_DNA"/>
</dbReference>
<proteinExistence type="predicted"/>
<name>A0A1T1AP57_RHOFE</name>
<sequence>MSTFNFNIPHCPRCNGDIVNNKCQNCRYEGKGEIVKPFTSQAAYEREAYKDRNNGDYDRTYYGDEL</sequence>
<reference evidence="1 2" key="1">
    <citation type="submission" date="2017-01" db="EMBL/GenBank/DDBJ databases">
        <title>Genome sequencing of Rhodoferax fermentans JCM 7819.</title>
        <authorList>
            <person name="Kim Y.J."/>
            <person name="Farh M.E.-A."/>
            <person name="Yang D.-C."/>
        </authorList>
    </citation>
    <scope>NUCLEOTIDE SEQUENCE [LARGE SCALE GENOMIC DNA]</scope>
    <source>
        <strain evidence="1 2">JCM 7819</strain>
    </source>
</reference>
<keyword evidence="2" id="KW-1185">Reference proteome</keyword>
<dbReference type="RefSeq" id="WP_078363577.1">
    <property type="nucleotide sequence ID" value="NZ_NRRK01000017.1"/>
</dbReference>
<gene>
    <name evidence="1" type="ORF">RF819_02890</name>
</gene>
<dbReference type="STRING" id="28066.RF819_02890"/>